<accession>A0A1C7MIY4</accession>
<dbReference type="AlphaFoldDB" id="A0A1C7MIY4"/>
<feature type="region of interest" description="Disordered" evidence="1">
    <location>
        <begin position="36"/>
        <end position="56"/>
    </location>
</feature>
<gene>
    <name evidence="2" type="ORF">A0H81_03411</name>
</gene>
<evidence type="ECO:0000313" key="3">
    <source>
        <dbReference type="Proteomes" id="UP000092993"/>
    </source>
</evidence>
<name>A0A1C7MIY4_GRIFR</name>
<sequence>MDNSITVAETVREHEDYLAACETSGLTDSEFHENTPNLILHTHPSPRRSSDTKRHAFGAPQRISRAVDPGLDFFLSSSMYAWRFRMHLLVRGSCRHQKISRLLNSWSMPS</sequence>
<evidence type="ECO:0000256" key="1">
    <source>
        <dbReference type="SAM" id="MobiDB-lite"/>
    </source>
</evidence>
<dbReference type="Proteomes" id="UP000092993">
    <property type="component" value="Unassembled WGS sequence"/>
</dbReference>
<organism evidence="2 3">
    <name type="scientific">Grifola frondosa</name>
    <name type="common">Maitake</name>
    <name type="synonym">Polyporus frondosus</name>
    <dbReference type="NCBI Taxonomy" id="5627"/>
    <lineage>
        <taxon>Eukaryota</taxon>
        <taxon>Fungi</taxon>
        <taxon>Dikarya</taxon>
        <taxon>Basidiomycota</taxon>
        <taxon>Agaricomycotina</taxon>
        <taxon>Agaricomycetes</taxon>
        <taxon>Polyporales</taxon>
        <taxon>Grifolaceae</taxon>
        <taxon>Grifola</taxon>
    </lineage>
</organism>
<keyword evidence="3" id="KW-1185">Reference proteome</keyword>
<dbReference type="EMBL" id="LUGG01000003">
    <property type="protein sequence ID" value="OBZ76379.1"/>
    <property type="molecule type" value="Genomic_DNA"/>
</dbReference>
<reference evidence="2 3" key="1">
    <citation type="submission" date="2016-03" db="EMBL/GenBank/DDBJ databases">
        <title>Whole genome sequencing of Grifola frondosa 9006-11.</title>
        <authorList>
            <person name="Min B."/>
            <person name="Park H."/>
            <person name="Kim J.-G."/>
            <person name="Cho H."/>
            <person name="Oh Y.-L."/>
            <person name="Kong W.-S."/>
            <person name="Choi I.-G."/>
        </authorList>
    </citation>
    <scope>NUCLEOTIDE SEQUENCE [LARGE SCALE GENOMIC DNA]</scope>
    <source>
        <strain evidence="2 3">9006-11</strain>
    </source>
</reference>
<proteinExistence type="predicted"/>
<evidence type="ECO:0000313" key="2">
    <source>
        <dbReference type="EMBL" id="OBZ76379.1"/>
    </source>
</evidence>
<comment type="caution">
    <text evidence="2">The sequence shown here is derived from an EMBL/GenBank/DDBJ whole genome shotgun (WGS) entry which is preliminary data.</text>
</comment>
<protein>
    <submittedName>
        <fullName evidence="2">Uncharacterized protein</fullName>
    </submittedName>
</protein>